<gene>
    <name evidence="2" type="ORF">R4Z09_21695</name>
</gene>
<evidence type="ECO:0000259" key="1">
    <source>
        <dbReference type="Pfam" id="PF02538"/>
    </source>
</evidence>
<dbReference type="PANTHER" id="PTHR11365:SF23">
    <property type="entry name" value="HYPOTHETICAL 5-OXOPROLINASE (EUROFUNG)-RELATED"/>
    <property type="match status" value="1"/>
</dbReference>
<dbReference type="PANTHER" id="PTHR11365">
    <property type="entry name" value="5-OXOPROLINASE RELATED"/>
    <property type="match status" value="1"/>
</dbReference>
<organism evidence="2 3">
    <name type="scientific">Niallia oryzisoli</name>
    <dbReference type="NCBI Taxonomy" id="1737571"/>
    <lineage>
        <taxon>Bacteria</taxon>
        <taxon>Bacillati</taxon>
        <taxon>Bacillota</taxon>
        <taxon>Bacilli</taxon>
        <taxon>Bacillales</taxon>
        <taxon>Bacillaceae</taxon>
        <taxon>Niallia</taxon>
    </lineage>
</organism>
<sequence length="683" mass="75001">MIDLSINDRIHPEPMDDYEKACLESLKFGEYEIYSEKLNQLVLEAKEVLTKIGISSMVHSGDIIVGLYTAKGDLVAAYCGVYLHAVTTQIAIKYILKHYKDDPTIGIKEGDIFYANEALYGGVHNPDQVAVMPIFHNGELIAWSAAAVHQPETGAIEPGGMPITAKSRSDEGMKLPPIKIGENYQIRNDMLNMMANMVSRAPRMQIVDTKARVAACDRLRVRVQQLIEKKGVELVVGVMRKMLIVAEEGARNRISSWQDGVYRSTAFMDTIGVTDSLMRCVLTLTKKGDTLTFDFTGSSPENDGSFNSFLHIVRAHIAIYLFGVPFADLPTSSGIFSPIEVIVPQGTFLNANVDASVANSPVTNSVTLSTVSNAMAKMLHASGANELATAGYGVGGCAMVIAGLNQWGVPFADMLANALNSEGGGARSNRDGNNSFGFPWGWWGKAPDVEDMENEQPHVHLFFNHWKDSGGFGKYRGGAGTTVAWAVHKVPQLVYQSIIKNHKVPTVQGLFGGYPPASHPGIKVVNANYFEKMANGDSDLPRNVTELVNNRSIDGDYVVERAPRGASPVKEGDIFVGNSLGGGGFGDVLDRDPESVLKDVKDQLISDWVAQNIYKIVYDQETLTLDAVKTEEARKAERISRLKRGKRYDEFMKEWSEKQPPEEALTYYGKWPTAEPVRQIVRL</sequence>
<dbReference type="RefSeq" id="WP_338448809.1">
    <property type="nucleotide sequence ID" value="NZ_CP137640.1"/>
</dbReference>
<proteinExistence type="predicted"/>
<dbReference type="Proteomes" id="UP001357223">
    <property type="component" value="Chromosome"/>
</dbReference>
<dbReference type="Pfam" id="PF02538">
    <property type="entry name" value="Hydantoinase_B"/>
    <property type="match status" value="1"/>
</dbReference>
<evidence type="ECO:0000313" key="3">
    <source>
        <dbReference type="Proteomes" id="UP001357223"/>
    </source>
</evidence>
<dbReference type="EMBL" id="CP137640">
    <property type="protein sequence ID" value="WVX79878.1"/>
    <property type="molecule type" value="Genomic_DNA"/>
</dbReference>
<evidence type="ECO:0000313" key="2">
    <source>
        <dbReference type="EMBL" id="WVX79878.1"/>
    </source>
</evidence>
<reference evidence="2 3" key="1">
    <citation type="submission" date="2023-10" db="EMBL/GenBank/DDBJ databases">
        <title>Niallia locisalis sp.nov. isolated from a salt pond sample.</title>
        <authorList>
            <person name="Li X.-J."/>
            <person name="Dong L."/>
        </authorList>
    </citation>
    <scope>NUCLEOTIDE SEQUENCE [LARGE SCALE GENOMIC DNA]</scope>
    <source>
        <strain evidence="2 3">DSM 29761</strain>
    </source>
</reference>
<accession>A0ABZ2CDG5</accession>
<protein>
    <submittedName>
        <fullName evidence="2">Hydantoinase B/oxoprolinase family protein</fullName>
    </submittedName>
</protein>
<name>A0ABZ2CDG5_9BACI</name>
<keyword evidence="3" id="KW-1185">Reference proteome</keyword>
<dbReference type="InterPro" id="IPR045079">
    <property type="entry name" value="Oxoprolinase-like"/>
</dbReference>
<feature type="domain" description="Hydantoinase B/oxoprolinase" evidence="1">
    <location>
        <begin position="31"/>
        <end position="587"/>
    </location>
</feature>
<dbReference type="InterPro" id="IPR003692">
    <property type="entry name" value="Hydantoinase_B"/>
</dbReference>